<name>A0A239B6J3_9FIRM</name>
<protein>
    <submittedName>
        <fullName evidence="2">Uncharacterized protein</fullName>
    </submittedName>
</protein>
<sequence>MNNEEKILSMMEAVDKLEQDQTRLETEVQEIKSNIIYIKKELHYIWSGIRKLDNQTS</sequence>
<evidence type="ECO:0000313" key="3">
    <source>
        <dbReference type="Proteomes" id="UP000198304"/>
    </source>
</evidence>
<feature type="coiled-coil region" evidence="1">
    <location>
        <begin position="7"/>
        <end position="34"/>
    </location>
</feature>
<dbReference type="AlphaFoldDB" id="A0A239B6J3"/>
<evidence type="ECO:0000313" key="2">
    <source>
        <dbReference type="EMBL" id="SNS03241.1"/>
    </source>
</evidence>
<dbReference type="EMBL" id="FZOJ01000003">
    <property type="protein sequence ID" value="SNS03241.1"/>
    <property type="molecule type" value="Genomic_DNA"/>
</dbReference>
<accession>A0A239B6J3</accession>
<reference evidence="3" key="1">
    <citation type="submission" date="2017-06" db="EMBL/GenBank/DDBJ databases">
        <authorList>
            <person name="Varghese N."/>
            <person name="Submissions S."/>
        </authorList>
    </citation>
    <scope>NUCLEOTIDE SEQUENCE [LARGE SCALE GENOMIC DNA]</scope>
    <source>
        <strain evidence="3">SCA</strain>
    </source>
</reference>
<dbReference type="RefSeq" id="WP_176431178.1">
    <property type="nucleotide sequence ID" value="NZ_FZOJ01000003.1"/>
</dbReference>
<keyword evidence="1" id="KW-0175">Coiled coil</keyword>
<dbReference type="Proteomes" id="UP000198304">
    <property type="component" value="Unassembled WGS sequence"/>
</dbReference>
<proteinExistence type="predicted"/>
<evidence type="ECO:0000256" key="1">
    <source>
        <dbReference type="SAM" id="Coils"/>
    </source>
</evidence>
<gene>
    <name evidence="2" type="ORF">SAMN05446037_100326</name>
</gene>
<keyword evidence="3" id="KW-1185">Reference proteome</keyword>
<organism evidence="2 3">
    <name type="scientific">Anaerovirgula multivorans</name>
    <dbReference type="NCBI Taxonomy" id="312168"/>
    <lineage>
        <taxon>Bacteria</taxon>
        <taxon>Bacillati</taxon>
        <taxon>Bacillota</taxon>
        <taxon>Clostridia</taxon>
        <taxon>Peptostreptococcales</taxon>
        <taxon>Natronincolaceae</taxon>
        <taxon>Anaerovirgula</taxon>
    </lineage>
</organism>